<evidence type="ECO:0000313" key="4">
    <source>
        <dbReference type="Proteomes" id="UP000245754"/>
    </source>
</evidence>
<feature type="domain" description="ChsH2 rubredoxin-like zinc ribbon" evidence="2">
    <location>
        <begin position="23"/>
        <end position="56"/>
    </location>
</feature>
<proteinExistence type="predicted"/>
<feature type="domain" description="ChsH2 C-terminal OB-fold" evidence="1">
    <location>
        <begin position="59"/>
        <end position="117"/>
    </location>
</feature>
<evidence type="ECO:0000259" key="2">
    <source>
        <dbReference type="Pfam" id="PF12172"/>
    </source>
</evidence>
<comment type="caution">
    <text evidence="3">The sequence shown here is derived from an EMBL/GenBank/DDBJ whole genome shotgun (WGS) entry which is preliminary data.</text>
</comment>
<dbReference type="AlphaFoldDB" id="A0A316ES81"/>
<reference evidence="3 4" key="1">
    <citation type="submission" date="2018-05" db="EMBL/GenBank/DDBJ databases">
        <title>Genomic Encyclopedia of Type Strains, Phase IV (KMG-V): Genome sequencing to study the core and pangenomes of soil and plant-associated prokaryotes.</title>
        <authorList>
            <person name="Whitman W."/>
        </authorList>
    </citation>
    <scope>NUCLEOTIDE SEQUENCE [LARGE SCALE GENOMIC DNA]</scope>
    <source>
        <strain evidence="3 4">SLV-132</strain>
    </source>
</reference>
<dbReference type="Proteomes" id="UP000245754">
    <property type="component" value="Unassembled WGS sequence"/>
</dbReference>
<dbReference type="InterPro" id="IPR022002">
    <property type="entry name" value="ChsH2_Znr"/>
</dbReference>
<dbReference type="EMBL" id="QGGT01000002">
    <property type="protein sequence ID" value="PWK34836.1"/>
    <property type="molecule type" value="Genomic_DNA"/>
</dbReference>
<dbReference type="InterPro" id="IPR012340">
    <property type="entry name" value="NA-bd_OB-fold"/>
</dbReference>
<dbReference type="SUPFAM" id="SSF50249">
    <property type="entry name" value="Nucleic acid-binding proteins"/>
    <property type="match status" value="1"/>
</dbReference>
<evidence type="ECO:0000313" key="3">
    <source>
        <dbReference type="EMBL" id="PWK34836.1"/>
    </source>
</evidence>
<sequence length="132" mass="14691">MTTPYVPMAHAAPDELPDNQAFWQAAREGQLLVRHCKACGKPHWYPRSLCPFCLGDTEWKPASGLGEVYSYSITRRAGPQPYCIAYVRLDEGVTMMTHIVDTDLDSVRIGQRVRVRFAETEGGPPVPVFAPA</sequence>
<evidence type="ECO:0008006" key="5">
    <source>
        <dbReference type="Google" id="ProtNLM"/>
    </source>
</evidence>
<organism evidence="3 4">
    <name type="scientific">Cupriavidus plantarum</name>
    <dbReference type="NCBI Taxonomy" id="942865"/>
    <lineage>
        <taxon>Bacteria</taxon>
        <taxon>Pseudomonadati</taxon>
        <taxon>Pseudomonadota</taxon>
        <taxon>Betaproteobacteria</taxon>
        <taxon>Burkholderiales</taxon>
        <taxon>Burkholderiaceae</taxon>
        <taxon>Cupriavidus</taxon>
    </lineage>
</organism>
<dbReference type="InterPro" id="IPR002878">
    <property type="entry name" value="ChsH2_C"/>
</dbReference>
<dbReference type="Pfam" id="PF12172">
    <property type="entry name" value="zf-ChsH2"/>
    <property type="match status" value="1"/>
</dbReference>
<keyword evidence="4" id="KW-1185">Reference proteome</keyword>
<protein>
    <recommendedName>
        <fullName evidence="5">OB-fold protein</fullName>
    </recommendedName>
</protein>
<dbReference type="RefSeq" id="WP_109582929.1">
    <property type="nucleotide sequence ID" value="NZ_QGGT01000002.1"/>
</dbReference>
<accession>A0A316ES81</accession>
<dbReference type="Gene3D" id="6.10.30.10">
    <property type="match status" value="1"/>
</dbReference>
<name>A0A316ES81_9BURK</name>
<dbReference type="InterPro" id="IPR052513">
    <property type="entry name" value="Thioester_dehydratase-like"/>
</dbReference>
<gene>
    <name evidence="3" type="ORF">C7419_102109</name>
</gene>
<dbReference type="PANTHER" id="PTHR34075">
    <property type="entry name" value="BLR3430 PROTEIN"/>
    <property type="match status" value="1"/>
</dbReference>
<evidence type="ECO:0000259" key="1">
    <source>
        <dbReference type="Pfam" id="PF01796"/>
    </source>
</evidence>
<dbReference type="PANTHER" id="PTHR34075:SF5">
    <property type="entry name" value="BLR3430 PROTEIN"/>
    <property type="match status" value="1"/>
</dbReference>
<dbReference type="Pfam" id="PF01796">
    <property type="entry name" value="OB_ChsH2_C"/>
    <property type="match status" value="1"/>
</dbReference>